<keyword evidence="5" id="KW-1185">Reference proteome</keyword>
<dbReference type="Pfam" id="PF06119">
    <property type="entry name" value="NIDO"/>
    <property type="match status" value="1"/>
</dbReference>
<proteinExistence type="predicted"/>
<keyword evidence="1" id="KW-1015">Disulfide bond</keyword>
<dbReference type="PROSITE" id="PS51220">
    <property type="entry name" value="NIDO"/>
    <property type="match status" value="1"/>
</dbReference>
<dbReference type="PANTHER" id="PTHR13802">
    <property type="entry name" value="MUCIN 4-RELATED"/>
    <property type="match status" value="1"/>
</dbReference>
<keyword evidence="2" id="KW-0732">Signal</keyword>
<evidence type="ECO:0000313" key="5">
    <source>
        <dbReference type="Proteomes" id="UP001201812"/>
    </source>
</evidence>
<reference evidence="4" key="1">
    <citation type="submission" date="2022-01" db="EMBL/GenBank/DDBJ databases">
        <title>Genome Sequence Resource for Two Populations of Ditylenchus destructor, the Migratory Endoparasitic Phytonematode.</title>
        <authorList>
            <person name="Zhang H."/>
            <person name="Lin R."/>
            <person name="Xie B."/>
        </authorList>
    </citation>
    <scope>NUCLEOTIDE SEQUENCE</scope>
    <source>
        <strain evidence="4">BazhouSP</strain>
    </source>
</reference>
<feature type="domain" description="NIDO" evidence="3">
    <location>
        <begin position="87"/>
        <end position="232"/>
    </location>
</feature>
<dbReference type="AlphaFoldDB" id="A0AAD4MMZ0"/>
<feature type="chain" id="PRO_5042118546" evidence="2">
    <location>
        <begin position="19"/>
        <end position="256"/>
    </location>
</feature>
<sequence>MLRIVFIWCTLLFSDSYAVVPLEELFAFGGENGDERLSQHMFNLFSNELFSRIDDLKPPFTIFGEKQDFVYVKESGTIEFKKGEINVMRGKINLRKVGDIYWRESRSRIDLDKAQAEIGLAFPAYQAIDLKWVLIVTWYKVSRSAEKPFARNTFQFLLTTDGIRSFVMFYYNNIEWFEWYVKDYSTTGFEIEKYNGWYRYVINGTDSRDMMTIGNRTNVGSPGKWIFRIDQTTIYEPKSLCAMPPQPQNGIHCVKK</sequence>
<evidence type="ECO:0000256" key="1">
    <source>
        <dbReference type="ARBA" id="ARBA00023157"/>
    </source>
</evidence>
<dbReference type="InterPro" id="IPR051495">
    <property type="entry name" value="Epithelial_Barrier/Signaling"/>
</dbReference>
<comment type="caution">
    <text evidence="4">The sequence shown here is derived from an EMBL/GenBank/DDBJ whole genome shotgun (WGS) entry which is preliminary data.</text>
</comment>
<dbReference type="SMART" id="SM00539">
    <property type="entry name" value="NIDO"/>
    <property type="match status" value="1"/>
</dbReference>
<dbReference type="GO" id="GO:0007160">
    <property type="term" value="P:cell-matrix adhesion"/>
    <property type="evidence" value="ECO:0007669"/>
    <property type="project" value="InterPro"/>
</dbReference>
<gene>
    <name evidence="4" type="ORF">DdX_16992</name>
</gene>
<dbReference type="InterPro" id="IPR003886">
    <property type="entry name" value="NIDO_dom"/>
</dbReference>
<dbReference type="Proteomes" id="UP001201812">
    <property type="component" value="Unassembled WGS sequence"/>
</dbReference>
<organism evidence="4 5">
    <name type="scientific">Ditylenchus destructor</name>
    <dbReference type="NCBI Taxonomy" id="166010"/>
    <lineage>
        <taxon>Eukaryota</taxon>
        <taxon>Metazoa</taxon>
        <taxon>Ecdysozoa</taxon>
        <taxon>Nematoda</taxon>
        <taxon>Chromadorea</taxon>
        <taxon>Rhabditida</taxon>
        <taxon>Tylenchina</taxon>
        <taxon>Tylenchomorpha</taxon>
        <taxon>Sphaerularioidea</taxon>
        <taxon>Anguinidae</taxon>
        <taxon>Anguininae</taxon>
        <taxon>Ditylenchus</taxon>
    </lineage>
</organism>
<dbReference type="EMBL" id="JAKKPZ010000161">
    <property type="protein sequence ID" value="KAI1699959.1"/>
    <property type="molecule type" value="Genomic_DNA"/>
</dbReference>
<dbReference type="PANTHER" id="PTHR13802:SF52">
    <property type="entry name" value="MUCIN-4"/>
    <property type="match status" value="1"/>
</dbReference>
<evidence type="ECO:0000256" key="2">
    <source>
        <dbReference type="SAM" id="SignalP"/>
    </source>
</evidence>
<name>A0AAD4MMZ0_9BILA</name>
<evidence type="ECO:0000259" key="3">
    <source>
        <dbReference type="PROSITE" id="PS51220"/>
    </source>
</evidence>
<feature type="signal peptide" evidence="2">
    <location>
        <begin position="1"/>
        <end position="18"/>
    </location>
</feature>
<protein>
    <submittedName>
        <fullName evidence="4">Nidogen-like domain-containing protein</fullName>
    </submittedName>
</protein>
<accession>A0AAD4MMZ0</accession>
<evidence type="ECO:0000313" key="4">
    <source>
        <dbReference type="EMBL" id="KAI1699959.1"/>
    </source>
</evidence>